<feature type="region of interest" description="Disordered" evidence="1">
    <location>
        <begin position="54"/>
        <end position="151"/>
    </location>
</feature>
<feature type="compositionally biased region" description="Polar residues" evidence="1">
    <location>
        <begin position="54"/>
        <end position="63"/>
    </location>
</feature>
<evidence type="ECO:0000313" key="3">
    <source>
        <dbReference type="Proteomes" id="UP000785679"/>
    </source>
</evidence>
<evidence type="ECO:0000313" key="2">
    <source>
        <dbReference type="EMBL" id="TNV71117.1"/>
    </source>
</evidence>
<sequence length="151" mass="17550">MNSLFLPFQQEQLLLDNFINYIKGRIWKNLIRKLQYLKLILTSIIIQEQNYMSDLQHPSPSDQQQEERKSDTSSSCPSQRADQDIGDISHEDDLDMNDQHSPEDKQDSDEGRQDPDEGDIAAIERELETDSVQRSLRQRRTAKDSSSSIIR</sequence>
<evidence type="ECO:0000256" key="1">
    <source>
        <dbReference type="SAM" id="MobiDB-lite"/>
    </source>
</evidence>
<reference evidence="2" key="1">
    <citation type="submission" date="2019-06" db="EMBL/GenBank/DDBJ databases">
        <authorList>
            <person name="Zheng W."/>
        </authorList>
    </citation>
    <scope>NUCLEOTIDE SEQUENCE</scope>
    <source>
        <strain evidence="2">QDHG01</strain>
    </source>
</reference>
<gene>
    <name evidence="2" type="ORF">FGO68_gene15353</name>
</gene>
<keyword evidence="3" id="KW-1185">Reference proteome</keyword>
<comment type="caution">
    <text evidence="2">The sequence shown here is derived from an EMBL/GenBank/DDBJ whole genome shotgun (WGS) entry which is preliminary data.</text>
</comment>
<dbReference type="AlphaFoldDB" id="A0A8J8SU92"/>
<accession>A0A8J8SU92</accession>
<proteinExistence type="predicted"/>
<feature type="compositionally biased region" description="Basic and acidic residues" evidence="1">
    <location>
        <begin position="81"/>
        <end position="115"/>
    </location>
</feature>
<name>A0A8J8SU92_HALGN</name>
<protein>
    <submittedName>
        <fullName evidence="2">Uncharacterized protein</fullName>
    </submittedName>
</protein>
<organism evidence="2 3">
    <name type="scientific">Halteria grandinella</name>
    <dbReference type="NCBI Taxonomy" id="5974"/>
    <lineage>
        <taxon>Eukaryota</taxon>
        <taxon>Sar</taxon>
        <taxon>Alveolata</taxon>
        <taxon>Ciliophora</taxon>
        <taxon>Intramacronucleata</taxon>
        <taxon>Spirotrichea</taxon>
        <taxon>Stichotrichia</taxon>
        <taxon>Sporadotrichida</taxon>
        <taxon>Halteriidae</taxon>
        <taxon>Halteria</taxon>
    </lineage>
</organism>
<dbReference type="Proteomes" id="UP000785679">
    <property type="component" value="Unassembled WGS sequence"/>
</dbReference>
<dbReference type="EMBL" id="RRYP01030606">
    <property type="protein sequence ID" value="TNV71117.1"/>
    <property type="molecule type" value="Genomic_DNA"/>
</dbReference>